<accession>A0AAU9UVJ6</accession>
<dbReference type="PANTHER" id="PTHR46060:SF1">
    <property type="entry name" value="MARINER MOS1 TRANSPOSASE-LIKE PROTEIN"/>
    <property type="match status" value="1"/>
</dbReference>
<evidence type="ECO:0000313" key="2">
    <source>
        <dbReference type="Proteomes" id="UP001153954"/>
    </source>
</evidence>
<protein>
    <recommendedName>
        <fullName evidence="3">Transposase</fullName>
    </recommendedName>
</protein>
<organism evidence="1 2">
    <name type="scientific">Euphydryas editha</name>
    <name type="common">Edith's checkerspot</name>
    <dbReference type="NCBI Taxonomy" id="104508"/>
    <lineage>
        <taxon>Eukaryota</taxon>
        <taxon>Metazoa</taxon>
        <taxon>Ecdysozoa</taxon>
        <taxon>Arthropoda</taxon>
        <taxon>Hexapoda</taxon>
        <taxon>Insecta</taxon>
        <taxon>Pterygota</taxon>
        <taxon>Neoptera</taxon>
        <taxon>Endopterygota</taxon>
        <taxon>Lepidoptera</taxon>
        <taxon>Glossata</taxon>
        <taxon>Ditrysia</taxon>
        <taxon>Papilionoidea</taxon>
        <taxon>Nymphalidae</taxon>
        <taxon>Nymphalinae</taxon>
        <taxon>Euphydryas</taxon>
    </lineage>
</organism>
<keyword evidence="2" id="KW-1185">Reference proteome</keyword>
<dbReference type="Gene3D" id="3.30.420.10">
    <property type="entry name" value="Ribonuclease H-like superfamily/Ribonuclease H"/>
    <property type="match status" value="2"/>
</dbReference>
<dbReference type="Pfam" id="PF13565">
    <property type="entry name" value="HTH_32"/>
    <property type="match status" value="1"/>
</dbReference>
<evidence type="ECO:0000313" key="1">
    <source>
        <dbReference type="EMBL" id="CAH2100850.1"/>
    </source>
</evidence>
<dbReference type="InterPro" id="IPR052709">
    <property type="entry name" value="Transposase-MT_Hybrid"/>
</dbReference>
<dbReference type="InterPro" id="IPR036397">
    <property type="entry name" value="RNaseH_sf"/>
</dbReference>
<dbReference type="AlphaFoldDB" id="A0AAU9UVJ6"/>
<sequence length="251" mass="29464">MEKISTEKRWVAEFKRGRTSLEDDPRQGRPKTATTPEIVEKIQDIVLENRRVTVRDLVEALGISLGSVSNILTEVVGLRKLCAQWVPHSLTMEQKHIRMRLSQQHLERFRKDRVDFVRRFITMDETWVYHHDPESKQEAKEWCEPGCSAPKRVHDNARCHKSILTMAKIHELKFELLEHPPYSPDLAPRDFHRFPDLKKFMRGKRFSSNDEVITAVEAYFASLPDSHFRDGIPKLESRWNKCIDVQGDYSE</sequence>
<gene>
    <name evidence="1" type="ORF">EEDITHA_LOCUS15664</name>
</gene>
<comment type="caution">
    <text evidence="1">The sequence shown here is derived from an EMBL/GenBank/DDBJ whole genome shotgun (WGS) entry which is preliminary data.</text>
</comment>
<evidence type="ECO:0008006" key="3">
    <source>
        <dbReference type="Google" id="ProtNLM"/>
    </source>
</evidence>
<dbReference type="Proteomes" id="UP001153954">
    <property type="component" value="Unassembled WGS sequence"/>
</dbReference>
<reference evidence="1" key="1">
    <citation type="submission" date="2022-03" db="EMBL/GenBank/DDBJ databases">
        <authorList>
            <person name="Tunstrom K."/>
        </authorList>
    </citation>
    <scope>NUCLEOTIDE SEQUENCE</scope>
</reference>
<dbReference type="GO" id="GO:0003676">
    <property type="term" value="F:nucleic acid binding"/>
    <property type="evidence" value="ECO:0007669"/>
    <property type="project" value="InterPro"/>
</dbReference>
<name>A0AAU9UVJ6_EUPED</name>
<dbReference type="EMBL" id="CAKOGL010000023">
    <property type="protein sequence ID" value="CAH2100850.1"/>
    <property type="molecule type" value="Genomic_DNA"/>
</dbReference>
<dbReference type="PANTHER" id="PTHR46060">
    <property type="entry name" value="MARINER MOS1 TRANSPOSASE-LIKE PROTEIN"/>
    <property type="match status" value="1"/>
</dbReference>
<proteinExistence type="predicted"/>